<dbReference type="AlphaFoldDB" id="A0AA38GSS2"/>
<feature type="non-terminal residue" evidence="3">
    <location>
        <position position="130"/>
    </location>
</feature>
<dbReference type="CDD" id="cd00170">
    <property type="entry name" value="SEC14"/>
    <property type="match status" value="1"/>
</dbReference>
<accession>A0AA38GSS2</accession>
<dbReference type="Proteomes" id="UP000824469">
    <property type="component" value="Unassembled WGS sequence"/>
</dbReference>
<dbReference type="PANTHER" id="PTHR46277:SF3">
    <property type="entry name" value="BINDING PROTEIN, PUTATIVE-RELATED"/>
    <property type="match status" value="1"/>
</dbReference>
<evidence type="ECO:0000256" key="1">
    <source>
        <dbReference type="SAM" id="Phobius"/>
    </source>
</evidence>
<dbReference type="Gene3D" id="3.40.525.10">
    <property type="entry name" value="CRAL-TRIO lipid binding domain"/>
    <property type="match status" value="1"/>
</dbReference>
<dbReference type="SUPFAM" id="SSF52087">
    <property type="entry name" value="CRAL/TRIO domain"/>
    <property type="match status" value="1"/>
</dbReference>
<organism evidence="3 4">
    <name type="scientific">Taxus chinensis</name>
    <name type="common">Chinese yew</name>
    <name type="synonym">Taxus wallichiana var. chinensis</name>
    <dbReference type="NCBI Taxonomy" id="29808"/>
    <lineage>
        <taxon>Eukaryota</taxon>
        <taxon>Viridiplantae</taxon>
        <taxon>Streptophyta</taxon>
        <taxon>Embryophyta</taxon>
        <taxon>Tracheophyta</taxon>
        <taxon>Spermatophyta</taxon>
        <taxon>Pinopsida</taxon>
        <taxon>Pinidae</taxon>
        <taxon>Conifers II</taxon>
        <taxon>Cupressales</taxon>
        <taxon>Taxaceae</taxon>
        <taxon>Taxus</taxon>
    </lineage>
</organism>
<dbReference type="Pfam" id="PF00650">
    <property type="entry name" value="CRAL_TRIO"/>
    <property type="match status" value="1"/>
</dbReference>
<dbReference type="InterPro" id="IPR001251">
    <property type="entry name" value="CRAL-TRIO_dom"/>
</dbReference>
<keyword evidence="1" id="KW-0812">Transmembrane</keyword>
<keyword evidence="1" id="KW-1133">Transmembrane helix</keyword>
<name>A0AA38GSS2_TAXCH</name>
<dbReference type="SMART" id="SM00516">
    <property type="entry name" value="SEC14"/>
    <property type="match status" value="1"/>
</dbReference>
<protein>
    <recommendedName>
        <fullName evidence="2">CRAL-TRIO domain-containing protein</fullName>
    </recommendedName>
</protein>
<reference evidence="3 4" key="1">
    <citation type="journal article" date="2021" name="Nat. Plants">
        <title>The Taxus genome provides insights into paclitaxel biosynthesis.</title>
        <authorList>
            <person name="Xiong X."/>
            <person name="Gou J."/>
            <person name="Liao Q."/>
            <person name="Li Y."/>
            <person name="Zhou Q."/>
            <person name="Bi G."/>
            <person name="Li C."/>
            <person name="Du R."/>
            <person name="Wang X."/>
            <person name="Sun T."/>
            <person name="Guo L."/>
            <person name="Liang H."/>
            <person name="Lu P."/>
            <person name="Wu Y."/>
            <person name="Zhang Z."/>
            <person name="Ro D.K."/>
            <person name="Shang Y."/>
            <person name="Huang S."/>
            <person name="Yan J."/>
        </authorList>
    </citation>
    <scope>NUCLEOTIDE SEQUENCE [LARGE SCALE GENOMIC DNA]</scope>
    <source>
        <strain evidence="3">Ta-2019</strain>
    </source>
</reference>
<dbReference type="PROSITE" id="PS50191">
    <property type="entry name" value="CRAL_TRIO"/>
    <property type="match status" value="1"/>
</dbReference>
<evidence type="ECO:0000259" key="2">
    <source>
        <dbReference type="PROSITE" id="PS50191"/>
    </source>
</evidence>
<sequence length="130" mass="15009">LFVYSFDKMSSSATRGQENFSIIADLDGWTYKNVDIRGALAVLEILQDYYPERLGKLYLIHLPYIFWAAWNIVYPFIDKRTRQKVLMIDNKDIKTTLLSDIDESQLPDIYGGKLPLVPVQDAVVPNWPPN</sequence>
<evidence type="ECO:0000313" key="4">
    <source>
        <dbReference type="Proteomes" id="UP000824469"/>
    </source>
</evidence>
<dbReference type="PANTHER" id="PTHR46277">
    <property type="entry name" value="OS03G0850700 PROTEIN"/>
    <property type="match status" value="1"/>
</dbReference>
<dbReference type="OMA" id="LMIDNKD"/>
<evidence type="ECO:0000313" key="3">
    <source>
        <dbReference type="EMBL" id="KAH9329169.1"/>
    </source>
</evidence>
<feature type="domain" description="CRAL-TRIO" evidence="2">
    <location>
        <begin position="1"/>
        <end position="118"/>
    </location>
</feature>
<gene>
    <name evidence="3" type="ORF">KI387_001277</name>
</gene>
<feature type="transmembrane region" description="Helical" evidence="1">
    <location>
        <begin position="58"/>
        <end position="77"/>
    </location>
</feature>
<dbReference type="InterPro" id="IPR036865">
    <property type="entry name" value="CRAL-TRIO_dom_sf"/>
</dbReference>
<comment type="caution">
    <text evidence="3">The sequence shown here is derived from an EMBL/GenBank/DDBJ whole genome shotgun (WGS) entry which is preliminary data.</text>
</comment>
<keyword evidence="4" id="KW-1185">Reference proteome</keyword>
<proteinExistence type="predicted"/>
<dbReference type="EMBL" id="JAHRHJ020000001">
    <property type="protein sequence ID" value="KAH9329169.1"/>
    <property type="molecule type" value="Genomic_DNA"/>
</dbReference>
<keyword evidence="1" id="KW-0472">Membrane</keyword>